<dbReference type="GO" id="GO:0004888">
    <property type="term" value="F:transmembrane signaling receptor activity"/>
    <property type="evidence" value="ECO:0007669"/>
    <property type="project" value="InterPro"/>
</dbReference>
<comment type="caution">
    <text evidence="6">The sequence shown here is derived from an EMBL/GenBank/DDBJ whole genome shotgun (WGS) entry which is preliminary data.</text>
</comment>
<accession>A0A845BNN0</accession>
<comment type="similarity">
    <text evidence="2">Belongs to the methyl-accepting chemotaxis (MCP) protein family.</text>
</comment>
<dbReference type="AlphaFoldDB" id="A0A845BNN0"/>
<evidence type="ECO:0000256" key="4">
    <source>
        <dbReference type="SAM" id="Phobius"/>
    </source>
</evidence>
<evidence type="ECO:0000256" key="2">
    <source>
        <dbReference type="ARBA" id="ARBA00029447"/>
    </source>
</evidence>
<protein>
    <recommendedName>
        <fullName evidence="5">Methyl-accepting transducer domain-containing protein</fullName>
    </recommendedName>
</protein>
<dbReference type="EMBL" id="WSSB01000005">
    <property type="protein sequence ID" value="MXR36788.1"/>
    <property type="molecule type" value="Genomic_DNA"/>
</dbReference>
<dbReference type="RefSeq" id="WP_160796009.1">
    <property type="nucleotide sequence ID" value="NZ_WSSB01000005.1"/>
</dbReference>
<dbReference type="GO" id="GO:0016020">
    <property type="term" value="C:membrane"/>
    <property type="evidence" value="ECO:0007669"/>
    <property type="project" value="InterPro"/>
</dbReference>
<dbReference type="PROSITE" id="PS50111">
    <property type="entry name" value="CHEMOTAXIS_TRANSDUC_2"/>
    <property type="match status" value="1"/>
</dbReference>
<keyword evidence="4" id="KW-1133">Transmembrane helix</keyword>
<keyword evidence="7" id="KW-1185">Reference proteome</keyword>
<dbReference type="GO" id="GO:0007165">
    <property type="term" value="P:signal transduction"/>
    <property type="evidence" value="ECO:0007669"/>
    <property type="project" value="UniProtKB-KW"/>
</dbReference>
<evidence type="ECO:0000259" key="5">
    <source>
        <dbReference type="PROSITE" id="PS50111"/>
    </source>
</evidence>
<dbReference type="GO" id="GO:0006935">
    <property type="term" value="P:chemotaxis"/>
    <property type="evidence" value="ECO:0007669"/>
    <property type="project" value="InterPro"/>
</dbReference>
<evidence type="ECO:0000256" key="3">
    <source>
        <dbReference type="PROSITE-ProRule" id="PRU00284"/>
    </source>
</evidence>
<dbReference type="PANTHER" id="PTHR32089">
    <property type="entry name" value="METHYL-ACCEPTING CHEMOTAXIS PROTEIN MCPB"/>
    <property type="match status" value="1"/>
</dbReference>
<sequence>MSLKKQIMLAFAGSLSLLLVAVLLALFALGQINAGFNRLAQHDQVLADSVSSMYAQGLQTGQALRNVLLDPANPTGHKNLAKAQATFHEDLKRAESLSDAQSQSALAQIRAKSEQRDRLITEIASMAASDGVLARERLNKQETPLWREIRQTLIEQGKQTAQHATNKRAELAADLQYYQIVCASLALAAVLMAMLSIAWMLRGLRHSLGADPQELAQIAHQVAAGHLDIAIPSAPPRSAMAAMGQMQSGLTTLAQAIHAQSDELSTQSAQIDQQSEGLFERITRQSDAVAMMASSVEQLTVSVNHIAESGQTILQNVEDGMTHSGKGLIAIDQASKGMLDVARKAGDVSMVLESLQSESTKIQNIVNVIRDVAEQTNLLALNAAIEAARAGEAGRGFAVVADEVRKLAERTARSTGEIESTMASIQHSIKNANHAMQNNAEAVTAQEGLIVQTGTTIRQLDSSNQHIQTQVAQIVHAIGEQGLASKEIATGIEQVAQLAEQNQIALAQCRQAIGQTAGLISTLRKSAGRFRLSRS</sequence>
<dbReference type="Gene3D" id="1.10.287.950">
    <property type="entry name" value="Methyl-accepting chemotaxis protein"/>
    <property type="match status" value="1"/>
</dbReference>
<evidence type="ECO:0000313" key="7">
    <source>
        <dbReference type="Proteomes" id="UP000467214"/>
    </source>
</evidence>
<evidence type="ECO:0000313" key="6">
    <source>
        <dbReference type="EMBL" id="MXR36788.1"/>
    </source>
</evidence>
<dbReference type="InterPro" id="IPR004089">
    <property type="entry name" value="MCPsignal_dom"/>
</dbReference>
<dbReference type="SUPFAM" id="SSF58104">
    <property type="entry name" value="Methyl-accepting chemotaxis protein (MCP) signaling domain"/>
    <property type="match status" value="1"/>
</dbReference>
<reference evidence="6 7" key="1">
    <citation type="submission" date="2019-12" db="EMBL/GenBank/DDBJ databases">
        <title>Neisseriaceae gen. nov. sp. Genome sequencing and assembly.</title>
        <authorList>
            <person name="Liu Z."/>
            <person name="Li A."/>
        </authorList>
    </citation>
    <scope>NUCLEOTIDE SEQUENCE [LARGE SCALE GENOMIC DNA]</scope>
    <source>
        <strain evidence="6 7">B2N2-7</strain>
    </source>
</reference>
<dbReference type="PRINTS" id="PR00260">
    <property type="entry name" value="CHEMTRNSDUCR"/>
</dbReference>
<dbReference type="PANTHER" id="PTHR32089:SF112">
    <property type="entry name" value="LYSOZYME-LIKE PROTEIN-RELATED"/>
    <property type="match status" value="1"/>
</dbReference>
<evidence type="ECO:0000256" key="1">
    <source>
        <dbReference type="ARBA" id="ARBA00023224"/>
    </source>
</evidence>
<feature type="domain" description="Methyl-accepting transducer" evidence="5">
    <location>
        <begin position="260"/>
        <end position="496"/>
    </location>
</feature>
<gene>
    <name evidence="6" type="ORF">GQF02_07375</name>
</gene>
<dbReference type="SMART" id="SM00283">
    <property type="entry name" value="MA"/>
    <property type="match status" value="1"/>
</dbReference>
<proteinExistence type="inferred from homology"/>
<dbReference type="Proteomes" id="UP000467214">
    <property type="component" value="Unassembled WGS sequence"/>
</dbReference>
<organism evidence="6 7">
    <name type="scientific">Craterilacuibacter sinensis</name>
    <dbReference type="NCBI Taxonomy" id="2686017"/>
    <lineage>
        <taxon>Bacteria</taxon>
        <taxon>Pseudomonadati</taxon>
        <taxon>Pseudomonadota</taxon>
        <taxon>Betaproteobacteria</taxon>
        <taxon>Neisseriales</taxon>
        <taxon>Neisseriaceae</taxon>
        <taxon>Craterilacuibacter</taxon>
    </lineage>
</organism>
<keyword evidence="4" id="KW-0812">Transmembrane</keyword>
<name>A0A845BNN0_9NEIS</name>
<feature type="transmembrane region" description="Helical" evidence="4">
    <location>
        <begin position="177"/>
        <end position="201"/>
    </location>
</feature>
<keyword evidence="4" id="KW-0472">Membrane</keyword>
<dbReference type="Pfam" id="PF00015">
    <property type="entry name" value="MCPsignal"/>
    <property type="match status" value="1"/>
</dbReference>
<keyword evidence="1 3" id="KW-0807">Transducer</keyword>
<dbReference type="InterPro" id="IPR004090">
    <property type="entry name" value="Chemotax_Me-accpt_rcpt"/>
</dbReference>